<evidence type="ECO:0000256" key="1">
    <source>
        <dbReference type="SAM" id="Phobius"/>
    </source>
</evidence>
<dbReference type="EMBL" id="JACWEZ010000005">
    <property type="protein sequence ID" value="MBD1222981.1"/>
    <property type="molecule type" value="Genomic_DNA"/>
</dbReference>
<feature type="transmembrane region" description="Helical" evidence="1">
    <location>
        <begin position="179"/>
        <end position="197"/>
    </location>
</feature>
<evidence type="ECO:0008006" key="4">
    <source>
        <dbReference type="Google" id="ProtNLM"/>
    </source>
</evidence>
<sequence>MSLNKVRLGKLVQKQTQFKLRSYSGIFSSLIVLQVLGILFSLNGVGMTGTSAYNMSVSITYYSADIVVVLTLIWAFISAILITTKAYREDDYIFVTNRLSSNLSNIIFMAIASIIGGVTAILSGFLLKLVVYTFFTAEFMHTGTSMLLSEVIGGAIIVILYVFLACAAGYLIGSIAQMNRMFIILVPVIVIGTTLLLEMSSSKLTTYMIEFYIYEHSFLMSLLKGFFTAVLLFTLATLLSNRKEVRA</sequence>
<feature type="transmembrane region" description="Helical" evidence="1">
    <location>
        <begin position="62"/>
        <end position="82"/>
    </location>
</feature>
<gene>
    <name evidence="2" type="ORF">IC602_10235</name>
</gene>
<feature type="transmembrane region" description="Helical" evidence="1">
    <location>
        <begin position="151"/>
        <end position="172"/>
    </location>
</feature>
<name>A0ABR7VNW2_VIRHA</name>
<keyword evidence="3" id="KW-1185">Reference proteome</keyword>
<evidence type="ECO:0000313" key="2">
    <source>
        <dbReference type="EMBL" id="MBD1222981.1"/>
    </source>
</evidence>
<feature type="transmembrane region" description="Helical" evidence="1">
    <location>
        <begin position="20"/>
        <end position="42"/>
    </location>
</feature>
<proteinExistence type="predicted"/>
<evidence type="ECO:0000313" key="3">
    <source>
        <dbReference type="Proteomes" id="UP000621631"/>
    </source>
</evidence>
<dbReference type="Proteomes" id="UP000621631">
    <property type="component" value="Unassembled WGS sequence"/>
</dbReference>
<keyword evidence="1" id="KW-0472">Membrane</keyword>
<keyword evidence="1" id="KW-1133">Transmembrane helix</keyword>
<comment type="caution">
    <text evidence="2">The sequence shown here is derived from an EMBL/GenBank/DDBJ whole genome shotgun (WGS) entry which is preliminary data.</text>
</comment>
<organism evidence="2 3">
    <name type="scientific">Virgibacillus halodenitrificans</name>
    <name type="common">Bacillus halodenitrificans</name>
    <dbReference type="NCBI Taxonomy" id="1482"/>
    <lineage>
        <taxon>Bacteria</taxon>
        <taxon>Bacillati</taxon>
        <taxon>Bacillota</taxon>
        <taxon>Bacilli</taxon>
        <taxon>Bacillales</taxon>
        <taxon>Bacillaceae</taxon>
        <taxon>Virgibacillus</taxon>
    </lineage>
</organism>
<dbReference type="RefSeq" id="WP_019379045.1">
    <property type="nucleotide sequence ID" value="NZ_CP090006.1"/>
</dbReference>
<keyword evidence="1" id="KW-0812">Transmembrane</keyword>
<feature type="transmembrane region" description="Helical" evidence="1">
    <location>
        <begin position="103"/>
        <end position="131"/>
    </location>
</feature>
<accession>A0ABR7VNW2</accession>
<reference evidence="2 3" key="1">
    <citation type="submission" date="2020-09" db="EMBL/GenBank/DDBJ databases">
        <title>Draft Genome Sequences of Oil-Oxidizing Bacteria Halomonas titanicae, Marinobacter lutaoensis, and Virgibacillus halodenitrificans Isolated from Highly Saline Environments.</title>
        <authorList>
            <person name="Grouzdev D.S."/>
            <person name="Sokolova D.S."/>
            <person name="Semenova E.M."/>
            <person name="Borzenkov I.A."/>
            <person name="Bidzhieva S.K."/>
            <person name="Poltaraus A.B."/>
            <person name="Nazina T.N."/>
        </authorList>
    </citation>
    <scope>NUCLEOTIDE SEQUENCE [LARGE SCALE GENOMIC DNA]</scope>
    <source>
        <strain evidence="2 3">VKM B-3472D</strain>
    </source>
</reference>
<protein>
    <recommendedName>
        <fullName evidence="4">ABC transporter permease</fullName>
    </recommendedName>
</protein>
<feature type="transmembrane region" description="Helical" evidence="1">
    <location>
        <begin position="217"/>
        <end position="239"/>
    </location>
</feature>